<dbReference type="PANTHER" id="PTHR42893:SF4">
    <property type="entry name" value="PROTEIN DETOXIFICATION 42"/>
    <property type="match status" value="1"/>
</dbReference>
<dbReference type="Proteomes" id="UP001567538">
    <property type="component" value="Unassembled WGS sequence"/>
</dbReference>
<comment type="caution">
    <text evidence="6">Lacks conserved residue(s) required for the propagation of feature annotation.</text>
</comment>
<protein>
    <recommendedName>
        <fullName evidence="6">Protein DETOXIFICATION</fullName>
    </recommendedName>
    <alternativeName>
        <fullName evidence="6">Multidrug and toxic compound extrusion protein</fullName>
    </alternativeName>
</protein>
<feature type="transmembrane region" description="Helical" evidence="6">
    <location>
        <begin position="305"/>
        <end position="324"/>
    </location>
</feature>
<dbReference type="NCBIfam" id="TIGR00797">
    <property type="entry name" value="matE"/>
    <property type="match status" value="1"/>
</dbReference>
<evidence type="ECO:0000256" key="2">
    <source>
        <dbReference type="ARBA" id="ARBA00010199"/>
    </source>
</evidence>
<organism evidence="7 8">
    <name type="scientific">Salvia divinorum</name>
    <name type="common">Maria pastora</name>
    <name type="synonym">Diviner's sage</name>
    <dbReference type="NCBI Taxonomy" id="28513"/>
    <lineage>
        <taxon>Eukaryota</taxon>
        <taxon>Viridiplantae</taxon>
        <taxon>Streptophyta</taxon>
        <taxon>Embryophyta</taxon>
        <taxon>Tracheophyta</taxon>
        <taxon>Spermatophyta</taxon>
        <taxon>Magnoliopsida</taxon>
        <taxon>eudicotyledons</taxon>
        <taxon>Gunneridae</taxon>
        <taxon>Pentapetalae</taxon>
        <taxon>asterids</taxon>
        <taxon>lamiids</taxon>
        <taxon>Lamiales</taxon>
        <taxon>Lamiaceae</taxon>
        <taxon>Nepetoideae</taxon>
        <taxon>Mentheae</taxon>
        <taxon>Salviinae</taxon>
        <taxon>Salvia</taxon>
        <taxon>Salvia subgen. Calosphace</taxon>
    </lineage>
</organism>
<dbReference type="EMBL" id="JBEAFC010000009">
    <property type="protein sequence ID" value="KAL1539939.1"/>
    <property type="molecule type" value="Genomic_DNA"/>
</dbReference>
<sequence length="505" mass="54104">MAEKDFTCWENPSCILFKDVRSALKLDELGVEIATIALPAAMALTADPIASLIDTAFIGQIGPVELAAVGVSIALFNQISRIAIFPLVSVTTSFVAEEDSMKGASLAIEEDDVSSKDSEDKMLIPQKGLDEKMHRLDSAKSFDIGEVEQGKKQIASAPSALIIGGILGLLQAVFLIITARPLLSFMGVKYGSEMSKPAEQYLKLRSLGAPAVLLSLALQGVFRGLKDTKTPLYATVSGDLANIILDPIFIFVLKMGVRGAATAHVISQYLIALILFWRLQRQVELLSPSLEYLQLGRFMKNGFQLLIRVIAVTFCVTLAASMAARLGSTEMAAFQVCLQVWLASSLLADGLAVAGQAILASAFARKNYSRAAATASRVLQLSLALGFCLAVMLGFGLHFGARIFTKDADVIRLIGVGIPFVAATQPINSLAFVFDGVNFGASDFAYSAYSMVIVAIFSIIALLVLSSTCGFIGIWIALTVYMSLRALAGFWRIGTATGPWEFLRS</sequence>
<evidence type="ECO:0000256" key="5">
    <source>
        <dbReference type="ARBA" id="ARBA00023136"/>
    </source>
</evidence>
<reference evidence="7 8" key="1">
    <citation type="submission" date="2024-06" db="EMBL/GenBank/DDBJ databases">
        <title>A chromosome level genome sequence of Diviner's sage (Salvia divinorum).</title>
        <authorList>
            <person name="Ford S.A."/>
            <person name="Ro D.-K."/>
            <person name="Ness R.W."/>
            <person name="Phillips M.A."/>
        </authorList>
    </citation>
    <scope>NUCLEOTIDE SEQUENCE [LARGE SCALE GENOMIC DNA]</scope>
    <source>
        <strain evidence="7">SAF-2024a</strain>
        <tissue evidence="7">Leaf</tissue>
    </source>
</reference>
<accession>A0ABD1G756</accession>
<evidence type="ECO:0000256" key="1">
    <source>
        <dbReference type="ARBA" id="ARBA00004141"/>
    </source>
</evidence>
<evidence type="ECO:0000256" key="3">
    <source>
        <dbReference type="ARBA" id="ARBA00022692"/>
    </source>
</evidence>
<dbReference type="Pfam" id="PF01554">
    <property type="entry name" value="MatE"/>
    <property type="match status" value="2"/>
</dbReference>
<feature type="transmembrane region" description="Helical" evidence="6">
    <location>
        <begin position="260"/>
        <end position="279"/>
    </location>
</feature>
<comment type="caution">
    <text evidence="7">The sequence shown here is derived from an EMBL/GenBank/DDBJ whole genome shotgun (WGS) entry which is preliminary data.</text>
</comment>
<dbReference type="GO" id="GO:0016020">
    <property type="term" value="C:membrane"/>
    <property type="evidence" value="ECO:0007669"/>
    <property type="project" value="UniProtKB-SubCell"/>
</dbReference>
<dbReference type="InterPro" id="IPR002528">
    <property type="entry name" value="MATE_fam"/>
</dbReference>
<feature type="transmembrane region" description="Helical" evidence="6">
    <location>
        <begin position="161"/>
        <end position="183"/>
    </location>
</feature>
<name>A0ABD1G756_SALDI</name>
<keyword evidence="8" id="KW-1185">Reference proteome</keyword>
<feature type="transmembrane region" description="Helical" evidence="6">
    <location>
        <begin position="231"/>
        <end position="253"/>
    </location>
</feature>
<proteinExistence type="inferred from homology"/>
<keyword evidence="5 6" id="KW-0472">Membrane</keyword>
<feature type="transmembrane region" description="Helical" evidence="6">
    <location>
        <begin position="446"/>
        <end position="465"/>
    </location>
</feature>
<evidence type="ECO:0000313" key="8">
    <source>
        <dbReference type="Proteomes" id="UP001567538"/>
    </source>
</evidence>
<feature type="transmembrane region" description="Helical" evidence="6">
    <location>
        <begin position="379"/>
        <end position="401"/>
    </location>
</feature>
<keyword evidence="4 6" id="KW-1133">Transmembrane helix</keyword>
<comment type="similarity">
    <text evidence="2 6">Belongs to the multi antimicrobial extrusion (MATE) (TC 2.A.66.1) family.</text>
</comment>
<dbReference type="InterPro" id="IPR044644">
    <property type="entry name" value="DinF-like"/>
</dbReference>
<dbReference type="PANTHER" id="PTHR42893">
    <property type="entry name" value="PROTEIN DETOXIFICATION 44, CHLOROPLASTIC-RELATED"/>
    <property type="match status" value="1"/>
</dbReference>
<feature type="transmembrane region" description="Helical" evidence="6">
    <location>
        <begin position="413"/>
        <end position="434"/>
    </location>
</feature>
<feature type="transmembrane region" description="Helical" evidence="6">
    <location>
        <begin position="472"/>
        <end position="493"/>
    </location>
</feature>
<evidence type="ECO:0000313" key="7">
    <source>
        <dbReference type="EMBL" id="KAL1539939.1"/>
    </source>
</evidence>
<dbReference type="CDD" id="cd13136">
    <property type="entry name" value="MATE_DinF_like"/>
    <property type="match status" value="1"/>
</dbReference>
<gene>
    <name evidence="7" type="primary">DTX42</name>
    <name evidence="7" type="ORF">AAHA92_24362</name>
</gene>
<keyword evidence="3 6" id="KW-0812">Transmembrane</keyword>
<evidence type="ECO:0000256" key="4">
    <source>
        <dbReference type="ARBA" id="ARBA00022989"/>
    </source>
</evidence>
<comment type="subcellular location">
    <subcellularLocation>
        <location evidence="1">Membrane</location>
        <topology evidence="1">Multi-pass membrane protein</topology>
    </subcellularLocation>
</comment>
<dbReference type="AlphaFoldDB" id="A0ABD1G756"/>
<evidence type="ECO:0000256" key="6">
    <source>
        <dbReference type="RuleBase" id="RU004914"/>
    </source>
</evidence>
<feature type="transmembrane region" description="Helical" evidence="6">
    <location>
        <begin position="336"/>
        <end position="359"/>
    </location>
</feature>